<evidence type="ECO:0000256" key="2">
    <source>
        <dbReference type="ARBA" id="ARBA00023125"/>
    </source>
</evidence>
<dbReference type="Pfam" id="PF00440">
    <property type="entry name" value="TetR_N"/>
    <property type="match status" value="1"/>
</dbReference>
<evidence type="ECO:0000256" key="4">
    <source>
        <dbReference type="PROSITE-ProRule" id="PRU00335"/>
    </source>
</evidence>
<protein>
    <submittedName>
        <fullName evidence="6">TetR/AcrR family transcriptional regulator</fullName>
    </submittedName>
</protein>
<dbReference type="EMBL" id="JAAXOP010000005">
    <property type="protein sequence ID" value="NKY50959.1"/>
    <property type="molecule type" value="Genomic_DNA"/>
</dbReference>
<keyword evidence="1" id="KW-0805">Transcription regulation</keyword>
<feature type="DNA-binding region" description="H-T-H motif" evidence="4">
    <location>
        <begin position="35"/>
        <end position="54"/>
    </location>
</feature>
<name>A0A846Y2W0_9NOCA</name>
<dbReference type="InterPro" id="IPR049445">
    <property type="entry name" value="TetR_SbtR-like_C"/>
</dbReference>
<dbReference type="Gene3D" id="1.10.357.10">
    <property type="entry name" value="Tetracycline Repressor, domain 2"/>
    <property type="match status" value="1"/>
</dbReference>
<dbReference type="GO" id="GO:0003700">
    <property type="term" value="F:DNA-binding transcription factor activity"/>
    <property type="evidence" value="ECO:0007669"/>
    <property type="project" value="TreeGrafter"/>
</dbReference>
<gene>
    <name evidence="6" type="ORF">HGA08_12115</name>
</gene>
<evidence type="ECO:0000313" key="7">
    <source>
        <dbReference type="Proteomes" id="UP000565711"/>
    </source>
</evidence>
<sequence>MAEIGIESARADAQHNRRAILVAAREAARGDGEIWLDRIAQSAGVSARTLYRHFPTKDDLIAGVLEDYFAEHVEQIHRRAEAETDARRALETVLASAVGAFAEYPGILALVNRNARAGEIAGRYLRSFGEVLSRAQQVGAVRADLQLDELPCLVTMLVAVAGTTGERWTRYLELLLDGLSPVAARAPLPDSGVAHGHPVQPSN</sequence>
<dbReference type="RefSeq" id="WP_067873714.1">
    <property type="nucleotide sequence ID" value="NZ_JAAXOP010000005.1"/>
</dbReference>
<keyword evidence="3" id="KW-0804">Transcription</keyword>
<comment type="caution">
    <text evidence="6">The sequence shown here is derived from an EMBL/GenBank/DDBJ whole genome shotgun (WGS) entry which is preliminary data.</text>
</comment>
<dbReference type="InterPro" id="IPR036271">
    <property type="entry name" value="Tet_transcr_reg_TetR-rel_C_sf"/>
</dbReference>
<dbReference type="PANTHER" id="PTHR30055">
    <property type="entry name" value="HTH-TYPE TRANSCRIPTIONAL REGULATOR RUTR"/>
    <property type="match status" value="1"/>
</dbReference>
<keyword evidence="7" id="KW-1185">Reference proteome</keyword>
<evidence type="ECO:0000256" key="1">
    <source>
        <dbReference type="ARBA" id="ARBA00023015"/>
    </source>
</evidence>
<dbReference type="InterPro" id="IPR001647">
    <property type="entry name" value="HTH_TetR"/>
</dbReference>
<dbReference type="InterPro" id="IPR009057">
    <property type="entry name" value="Homeodomain-like_sf"/>
</dbReference>
<dbReference type="PROSITE" id="PS50977">
    <property type="entry name" value="HTH_TETR_2"/>
    <property type="match status" value="1"/>
</dbReference>
<keyword evidence="2 4" id="KW-0238">DNA-binding</keyword>
<proteinExistence type="predicted"/>
<dbReference type="GO" id="GO:0000976">
    <property type="term" value="F:transcription cis-regulatory region binding"/>
    <property type="evidence" value="ECO:0007669"/>
    <property type="project" value="TreeGrafter"/>
</dbReference>
<organism evidence="6 7">
    <name type="scientific">Nocardia vermiculata</name>
    <dbReference type="NCBI Taxonomy" id="257274"/>
    <lineage>
        <taxon>Bacteria</taxon>
        <taxon>Bacillati</taxon>
        <taxon>Actinomycetota</taxon>
        <taxon>Actinomycetes</taxon>
        <taxon>Mycobacteriales</taxon>
        <taxon>Nocardiaceae</taxon>
        <taxon>Nocardia</taxon>
    </lineage>
</organism>
<dbReference type="PANTHER" id="PTHR30055:SF234">
    <property type="entry name" value="HTH-TYPE TRANSCRIPTIONAL REGULATOR BETI"/>
    <property type="match status" value="1"/>
</dbReference>
<dbReference type="Proteomes" id="UP000565711">
    <property type="component" value="Unassembled WGS sequence"/>
</dbReference>
<dbReference type="AlphaFoldDB" id="A0A846Y2W0"/>
<accession>A0A846Y2W0</accession>
<feature type="domain" description="HTH tetR-type" evidence="5">
    <location>
        <begin position="14"/>
        <end position="72"/>
    </location>
</feature>
<reference evidence="6 7" key="1">
    <citation type="submission" date="2020-04" db="EMBL/GenBank/DDBJ databases">
        <title>MicrobeNet Type strains.</title>
        <authorList>
            <person name="Nicholson A.C."/>
        </authorList>
    </citation>
    <scope>NUCLEOTIDE SEQUENCE [LARGE SCALE GENOMIC DNA]</scope>
    <source>
        <strain evidence="6 7">JCM 12354</strain>
    </source>
</reference>
<dbReference type="SUPFAM" id="SSF46689">
    <property type="entry name" value="Homeodomain-like"/>
    <property type="match status" value="1"/>
</dbReference>
<evidence type="ECO:0000313" key="6">
    <source>
        <dbReference type="EMBL" id="NKY50959.1"/>
    </source>
</evidence>
<evidence type="ECO:0000259" key="5">
    <source>
        <dbReference type="PROSITE" id="PS50977"/>
    </source>
</evidence>
<dbReference type="Pfam" id="PF21597">
    <property type="entry name" value="TetR_C_43"/>
    <property type="match status" value="1"/>
</dbReference>
<dbReference type="InterPro" id="IPR050109">
    <property type="entry name" value="HTH-type_TetR-like_transc_reg"/>
</dbReference>
<evidence type="ECO:0000256" key="3">
    <source>
        <dbReference type="ARBA" id="ARBA00023163"/>
    </source>
</evidence>
<dbReference type="SUPFAM" id="SSF48498">
    <property type="entry name" value="Tetracyclin repressor-like, C-terminal domain"/>
    <property type="match status" value="1"/>
</dbReference>